<feature type="compositionally biased region" description="Basic residues" evidence="1">
    <location>
        <begin position="113"/>
        <end position="125"/>
    </location>
</feature>
<keyword evidence="3" id="KW-1185">Reference proteome</keyword>
<organism evidence="2 3">
    <name type="scientific">Plakobranchus ocellatus</name>
    <dbReference type="NCBI Taxonomy" id="259542"/>
    <lineage>
        <taxon>Eukaryota</taxon>
        <taxon>Metazoa</taxon>
        <taxon>Spiralia</taxon>
        <taxon>Lophotrochozoa</taxon>
        <taxon>Mollusca</taxon>
        <taxon>Gastropoda</taxon>
        <taxon>Heterobranchia</taxon>
        <taxon>Euthyneura</taxon>
        <taxon>Panpulmonata</taxon>
        <taxon>Sacoglossa</taxon>
        <taxon>Placobranchoidea</taxon>
        <taxon>Plakobranchidae</taxon>
        <taxon>Plakobranchus</taxon>
    </lineage>
</organism>
<evidence type="ECO:0000313" key="2">
    <source>
        <dbReference type="EMBL" id="GFO44224.1"/>
    </source>
</evidence>
<accession>A0AAV4DJ31</accession>
<comment type="caution">
    <text evidence="2">The sequence shown here is derived from an EMBL/GenBank/DDBJ whole genome shotgun (WGS) entry which is preliminary data.</text>
</comment>
<feature type="compositionally biased region" description="Polar residues" evidence="1">
    <location>
        <begin position="174"/>
        <end position="195"/>
    </location>
</feature>
<reference evidence="2 3" key="1">
    <citation type="journal article" date="2021" name="Elife">
        <title>Chloroplast acquisition without the gene transfer in kleptoplastic sea slugs, Plakobranchus ocellatus.</title>
        <authorList>
            <person name="Maeda T."/>
            <person name="Takahashi S."/>
            <person name="Yoshida T."/>
            <person name="Shimamura S."/>
            <person name="Takaki Y."/>
            <person name="Nagai Y."/>
            <person name="Toyoda A."/>
            <person name="Suzuki Y."/>
            <person name="Arimoto A."/>
            <person name="Ishii H."/>
            <person name="Satoh N."/>
            <person name="Nishiyama T."/>
            <person name="Hasebe M."/>
            <person name="Maruyama T."/>
            <person name="Minagawa J."/>
            <person name="Obokata J."/>
            <person name="Shigenobu S."/>
        </authorList>
    </citation>
    <scope>NUCLEOTIDE SEQUENCE [LARGE SCALE GENOMIC DNA]</scope>
</reference>
<dbReference type="AlphaFoldDB" id="A0AAV4DJ31"/>
<dbReference type="Proteomes" id="UP000735302">
    <property type="component" value="Unassembled WGS sequence"/>
</dbReference>
<evidence type="ECO:0000313" key="3">
    <source>
        <dbReference type="Proteomes" id="UP000735302"/>
    </source>
</evidence>
<gene>
    <name evidence="2" type="ORF">PoB_007072900</name>
</gene>
<feature type="region of interest" description="Disordered" evidence="1">
    <location>
        <begin position="113"/>
        <end position="199"/>
    </location>
</feature>
<proteinExistence type="predicted"/>
<feature type="region of interest" description="Disordered" evidence="1">
    <location>
        <begin position="211"/>
        <end position="248"/>
    </location>
</feature>
<feature type="compositionally biased region" description="Basic and acidic residues" evidence="1">
    <location>
        <begin position="223"/>
        <end position="232"/>
    </location>
</feature>
<feature type="region of interest" description="Disordered" evidence="1">
    <location>
        <begin position="1"/>
        <end position="85"/>
    </location>
</feature>
<dbReference type="EMBL" id="BLXT01007939">
    <property type="protein sequence ID" value="GFO44224.1"/>
    <property type="molecule type" value="Genomic_DNA"/>
</dbReference>
<sequence>MQSSFHHHHPNRRPHHRRRRDHRHTMARHAFPARTLSQPQNLQEPEAQTVPTESSGQREAIVQSQPLPLESRNLLPAQTQSPPNRLGHEIRLADENAATAIQLDLLHHRLNRHRHHRRGHYHHLPAARYPRTTSTQSEPQNSQQTEVQPASTESTGQREAIAQTQPLPSDRRAQTQSHSVSSQELSVQPIPSNSVGEHEAMAPQLSLISQPHQPLSAQSHSQPDNRHGDESSPHGNQSQQPNTTSQDREDRLQMAQMVLRRLLLGLPQRTSDVLVSQPVNLVYLVLLCPKKLFKA</sequence>
<name>A0AAV4DJ31_9GAST</name>
<evidence type="ECO:0000256" key="1">
    <source>
        <dbReference type="SAM" id="MobiDB-lite"/>
    </source>
</evidence>
<feature type="compositionally biased region" description="Basic residues" evidence="1">
    <location>
        <begin position="1"/>
        <end position="27"/>
    </location>
</feature>
<feature type="compositionally biased region" description="Polar residues" evidence="1">
    <location>
        <begin position="233"/>
        <end position="245"/>
    </location>
</feature>
<feature type="compositionally biased region" description="Polar residues" evidence="1">
    <location>
        <begin position="211"/>
        <end position="222"/>
    </location>
</feature>
<feature type="compositionally biased region" description="Polar residues" evidence="1">
    <location>
        <begin position="49"/>
        <end position="66"/>
    </location>
</feature>
<feature type="compositionally biased region" description="Polar residues" evidence="1">
    <location>
        <begin position="131"/>
        <end position="167"/>
    </location>
</feature>
<protein>
    <submittedName>
        <fullName evidence="2">Uncharacterized protein</fullName>
    </submittedName>
</protein>